<keyword evidence="1" id="KW-0547">Nucleotide-binding</keyword>
<dbReference type="InterPro" id="IPR000182">
    <property type="entry name" value="GNAT_dom"/>
</dbReference>
<feature type="domain" description="N-acetyltransferase" evidence="3">
    <location>
        <begin position="1"/>
        <end position="132"/>
    </location>
</feature>
<dbReference type="SMART" id="SM00764">
    <property type="entry name" value="Citrate_ly_lig"/>
    <property type="match status" value="1"/>
</dbReference>
<dbReference type="Gene3D" id="3.40.50.620">
    <property type="entry name" value="HUPs"/>
    <property type="match status" value="1"/>
</dbReference>
<evidence type="ECO:0000256" key="2">
    <source>
        <dbReference type="ARBA" id="ARBA00022840"/>
    </source>
</evidence>
<dbReference type="SUPFAM" id="SSF55729">
    <property type="entry name" value="Acyl-CoA N-acyltransferases (Nat)"/>
    <property type="match status" value="1"/>
</dbReference>
<dbReference type="SUPFAM" id="SSF52374">
    <property type="entry name" value="Nucleotidylyl transferase"/>
    <property type="match status" value="1"/>
</dbReference>
<dbReference type="PANTHER" id="PTHR40599">
    <property type="entry name" value="[CITRATE [PRO-3S]-LYASE] LIGASE"/>
    <property type="match status" value="1"/>
</dbReference>
<dbReference type="Proteomes" id="UP000260680">
    <property type="component" value="Unassembled WGS sequence"/>
</dbReference>
<dbReference type="RefSeq" id="WP_117417172.1">
    <property type="nucleotide sequence ID" value="NZ_QOHO01000031.1"/>
</dbReference>
<dbReference type="OrthoDB" id="9779753at2"/>
<evidence type="ECO:0000313" key="4">
    <source>
        <dbReference type="EMBL" id="RFZ78743.1"/>
    </source>
</evidence>
<evidence type="ECO:0000259" key="3">
    <source>
        <dbReference type="PROSITE" id="PS51186"/>
    </source>
</evidence>
<dbReference type="InterPro" id="IPR005216">
    <property type="entry name" value="Citrate_lyase_ligase"/>
</dbReference>
<accession>A0A3E2NCP3</accession>
<dbReference type="Pfam" id="PF00583">
    <property type="entry name" value="Acetyltransf_1"/>
    <property type="match status" value="1"/>
</dbReference>
<dbReference type="PIRSF" id="PIRSF005751">
    <property type="entry name" value="Acet_citr_lig"/>
    <property type="match status" value="1"/>
</dbReference>
<dbReference type="PANTHER" id="PTHR40599:SF1">
    <property type="entry name" value="[CITRATE [PRO-3S]-LYASE] LIGASE"/>
    <property type="match status" value="1"/>
</dbReference>
<dbReference type="PROSITE" id="PS51186">
    <property type="entry name" value="GNAT"/>
    <property type="match status" value="1"/>
</dbReference>
<dbReference type="Pfam" id="PF08218">
    <property type="entry name" value="Citrate_ly_lig"/>
    <property type="match status" value="1"/>
</dbReference>
<dbReference type="GO" id="GO:0008771">
    <property type="term" value="F:[citrate (pro-3S)-lyase] ligase activity"/>
    <property type="evidence" value="ECO:0007669"/>
    <property type="project" value="UniProtKB-EC"/>
</dbReference>
<dbReference type="NCBIfam" id="TIGR00125">
    <property type="entry name" value="cyt_tran_rel"/>
    <property type="match status" value="1"/>
</dbReference>
<dbReference type="InterPro" id="IPR016181">
    <property type="entry name" value="Acyl_CoA_acyltransferase"/>
</dbReference>
<dbReference type="NCBIfam" id="TIGR00124">
    <property type="entry name" value="cit_ly_ligase"/>
    <property type="match status" value="1"/>
</dbReference>
<keyword evidence="4" id="KW-0436">Ligase</keyword>
<comment type="caution">
    <text evidence="4">The sequence shown here is derived from an EMBL/GenBank/DDBJ whole genome shotgun (WGS) entry which is preliminary data.</text>
</comment>
<dbReference type="Gene3D" id="3.40.630.30">
    <property type="match status" value="1"/>
</dbReference>
<name>A0A3E2NCP3_9FIRM</name>
<dbReference type="InterPro" id="IPR014729">
    <property type="entry name" value="Rossmann-like_a/b/a_fold"/>
</dbReference>
<organism evidence="4 5">
    <name type="scientific">Lacrimispora amygdalina</name>
    <dbReference type="NCBI Taxonomy" id="253257"/>
    <lineage>
        <taxon>Bacteria</taxon>
        <taxon>Bacillati</taxon>
        <taxon>Bacillota</taxon>
        <taxon>Clostridia</taxon>
        <taxon>Lachnospirales</taxon>
        <taxon>Lachnospiraceae</taxon>
        <taxon>Lacrimispora</taxon>
    </lineage>
</organism>
<evidence type="ECO:0000313" key="5">
    <source>
        <dbReference type="Proteomes" id="UP000260680"/>
    </source>
</evidence>
<proteinExistence type="predicted"/>
<dbReference type="InterPro" id="IPR013166">
    <property type="entry name" value="Citrate_lyase_ligase_C"/>
</dbReference>
<dbReference type="InterPro" id="IPR004821">
    <property type="entry name" value="Cyt_trans-like"/>
</dbReference>
<dbReference type="GO" id="GO:0005524">
    <property type="term" value="F:ATP binding"/>
    <property type="evidence" value="ECO:0007669"/>
    <property type="project" value="UniProtKB-KW"/>
</dbReference>
<sequence>MQEGKLFNGKELVQLKNFLEFMGLNYDEGIEHSVCLFNDDSEIIATGSVDQNVLKCIAIHPDYQGQGLAGTLVSELIQYQYEHGRTHILLYTKPINEVMFSDLGFYTIIKTSTVLFMENKVRGFTSWQKSLTEETPVYALNSKADIGCIVANCNPFTLGHRYLIEESLKQCDYLHLFVLSDKRSFYPPDLRYQMVKAGVLDLPRVILHKTSDYIVSAATFPTYFMKEKSVARKANCELDLELFGRLIAPRLFIRKRFVGTEPTCKVTAFYNQSMKTLLPDFGIDVIEIERKQAAGTVISASIVRDCIKAGNYEAVRSLIPENVLNYVLMKGGGSMYESQKTGSLKKIFGPYINSSISSEDSSKEKSEKEQALFEMVDDYIEQA</sequence>
<gene>
    <name evidence="4" type="primary">citC</name>
    <name evidence="4" type="ORF">DS742_11570</name>
</gene>
<dbReference type="EC" id="6.2.1.22" evidence="4"/>
<reference evidence="4 5" key="1">
    <citation type="submission" date="2018-07" db="EMBL/GenBank/DDBJ databases">
        <title>New species, Clostridium PI-S10-A1B.</title>
        <authorList>
            <person name="Krishna G."/>
            <person name="Summeta K."/>
            <person name="Shikha S."/>
            <person name="Prabhu P.B."/>
            <person name="Suresh K."/>
        </authorList>
    </citation>
    <scope>NUCLEOTIDE SEQUENCE [LARGE SCALE GENOMIC DNA]</scope>
    <source>
        <strain evidence="4 5">PI-S10-A1B</strain>
    </source>
</reference>
<keyword evidence="2" id="KW-0067">ATP-binding</keyword>
<dbReference type="GO" id="GO:0016747">
    <property type="term" value="F:acyltransferase activity, transferring groups other than amino-acyl groups"/>
    <property type="evidence" value="ECO:0007669"/>
    <property type="project" value="InterPro"/>
</dbReference>
<protein>
    <submittedName>
        <fullName evidence="4">[citrate (Pro-3S)-lyase] ligase</fullName>
        <ecNumber evidence="4">6.2.1.22</ecNumber>
    </submittedName>
</protein>
<dbReference type="AlphaFoldDB" id="A0A3E2NCP3"/>
<evidence type="ECO:0000256" key="1">
    <source>
        <dbReference type="ARBA" id="ARBA00022741"/>
    </source>
</evidence>
<dbReference type="EMBL" id="QOHO01000031">
    <property type="protein sequence ID" value="RFZ78743.1"/>
    <property type="molecule type" value="Genomic_DNA"/>
</dbReference>